<dbReference type="GO" id="GO:0005737">
    <property type="term" value="C:cytoplasm"/>
    <property type="evidence" value="ECO:0007669"/>
    <property type="project" value="UniProtKB-SubCell"/>
</dbReference>
<evidence type="ECO:0000313" key="14">
    <source>
        <dbReference type="EMBL" id="MBB0243589.1"/>
    </source>
</evidence>
<proteinExistence type="inferred from homology"/>
<dbReference type="CDD" id="cd01854">
    <property type="entry name" value="YjeQ_EngC"/>
    <property type="match status" value="1"/>
</dbReference>
<dbReference type="EMBL" id="VKHT01000095">
    <property type="protein sequence ID" value="MBB0243589.1"/>
    <property type="molecule type" value="Genomic_DNA"/>
</dbReference>
<dbReference type="Gene3D" id="3.40.50.300">
    <property type="entry name" value="P-loop containing nucleotide triphosphate hydrolases"/>
    <property type="match status" value="1"/>
</dbReference>
<dbReference type="InterPro" id="IPR010914">
    <property type="entry name" value="RsgA_GTPase_dom"/>
</dbReference>
<dbReference type="GO" id="GO:0042274">
    <property type="term" value="P:ribosomal small subunit biogenesis"/>
    <property type="evidence" value="ECO:0007669"/>
    <property type="project" value="UniProtKB-UniRule"/>
</dbReference>
<dbReference type="NCBIfam" id="TIGR00157">
    <property type="entry name" value="ribosome small subunit-dependent GTPase A"/>
    <property type="match status" value="1"/>
</dbReference>
<keyword evidence="3 10" id="KW-0479">Metal-binding</keyword>
<evidence type="ECO:0000256" key="4">
    <source>
        <dbReference type="ARBA" id="ARBA00022730"/>
    </source>
</evidence>
<protein>
    <recommendedName>
        <fullName evidence="10">Small ribosomal subunit biogenesis GTPase RsgA</fullName>
        <ecNumber evidence="10">3.6.1.-</ecNumber>
    </recommendedName>
</protein>
<dbReference type="InterPro" id="IPR030378">
    <property type="entry name" value="G_CP_dom"/>
</dbReference>
<dbReference type="AlphaFoldDB" id="A0A7W3TB31"/>
<feature type="domain" description="CP-type G" evidence="13">
    <location>
        <begin position="146"/>
        <end position="303"/>
    </location>
</feature>
<feature type="domain" description="EngC GTPase" evidence="12">
    <location>
        <begin position="155"/>
        <end position="301"/>
    </location>
</feature>
<feature type="binding site" evidence="10">
    <location>
        <begin position="245"/>
        <end position="253"/>
    </location>
    <ligand>
        <name>GTP</name>
        <dbReference type="ChEBI" id="CHEBI:37565"/>
    </ligand>
</feature>
<evidence type="ECO:0000256" key="10">
    <source>
        <dbReference type="HAMAP-Rule" id="MF_01820"/>
    </source>
</evidence>
<keyword evidence="4 10" id="KW-0699">rRNA-binding</keyword>
<feature type="binding site" evidence="10">
    <location>
        <position position="333"/>
    </location>
    <ligand>
        <name>Zn(2+)</name>
        <dbReference type="ChEBI" id="CHEBI:29105"/>
    </ligand>
</feature>
<organism evidence="14 15">
    <name type="scientific">Streptomyces alkaliphilus</name>
    <dbReference type="NCBI Taxonomy" id="1472722"/>
    <lineage>
        <taxon>Bacteria</taxon>
        <taxon>Bacillati</taxon>
        <taxon>Actinomycetota</taxon>
        <taxon>Actinomycetes</taxon>
        <taxon>Kitasatosporales</taxon>
        <taxon>Streptomycetaceae</taxon>
        <taxon>Streptomyces</taxon>
    </lineage>
</organism>
<keyword evidence="7 10" id="KW-0862">Zinc</keyword>
<feature type="compositionally biased region" description="Basic and acidic residues" evidence="11">
    <location>
        <begin position="1"/>
        <end position="28"/>
    </location>
</feature>
<evidence type="ECO:0000256" key="5">
    <source>
        <dbReference type="ARBA" id="ARBA00022741"/>
    </source>
</evidence>
<keyword evidence="15" id="KW-1185">Reference proteome</keyword>
<dbReference type="InterPro" id="IPR027417">
    <property type="entry name" value="P-loop_NTPase"/>
</dbReference>
<feature type="binding site" evidence="10">
    <location>
        <position position="326"/>
    </location>
    <ligand>
        <name>Zn(2+)</name>
        <dbReference type="ChEBI" id="CHEBI:29105"/>
    </ligand>
</feature>
<keyword evidence="1 10" id="KW-0963">Cytoplasm</keyword>
<sequence>MPHTPDRFLRRFPDRFPDRFPPTDRFAERFAPTDPAVPEEDPDRGDLLRYGWNEHVFDAFSPYAGQGLLPGRVVRVDRGGCRLITDRGAVRVEHADTPAGVIRDDDPTAPPCPGDWAVLAPLPDGRWRLHALLPRRTVLLRSGAGRRSGAQALAANVDRVVVAVPLHTEPVPGRTERLVSLAWAAGAQPVVVLTKADLAPDVGQAITDTTAVAPGAPVLAVRARTGEGLPALADLLAHVTSVVVGPSGAGKSTLVNALLGREEQRVSRIRESDGRGRHTTTSRDLLPLPGGGVLIDTPGIRGVGVWGAREGIRRTFADVEEHAGGCRFADCSHTAEPDCAVLAAVENGELPERRLAGYRKLLREEAREASRTDARLRADRPREFKRRHRVMEEHMNRKYGPGGRTDRR</sequence>
<evidence type="ECO:0000256" key="2">
    <source>
        <dbReference type="ARBA" id="ARBA00022517"/>
    </source>
</evidence>
<dbReference type="PANTHER" id="PTHR32120">
    <property type="entry name" value="SMALL RIBOSOMAL SUBUNIT BIOGENESIS GTPASE RSGA"/>
    <property type="match status" value="1"/>
</dbReference>
<accession>A0A7W3TB31</accession>
<evidence type="ECO:0000313" key="15">
    <source>
        <dbReference type="Proteomes" id="UP000538929"/>
    </source>
</evidence>
<evidence type="ECO:0000256" key="8">
    <source>
        <dbReference type="ARBA" id="ARBA00022884"/>
    </source>
</evidence>
<keyword evidence="6 10" id="KW-0378">Hydrolase</keyword>
<dbReference type="Gene3D" id="1.10.40.50">
    <property type="entry name" value="Probable gtpase engc, domain 3"/>
    <property type="match status" value="1"/>
</dbReference>
<keyword evidence="8 10" id="KW-0694">RNA-binding</keyword>
<dbReference type="GO" id="GO:0046872">
    <property type="term" value="F:metal ion binding"/>
    <property type="evidence" value="ECO:0007669"/>
    <property type="project" value="UniProtKB-KW"/>
</dbReference>
<reference evidence="15" key="1">
    <citation type="submission" date="2019-10" db="EMBL/GenBank/DDBJ databases">
        <title>Streptomyces sp. nov., a novel actinobacterium isolated from alkaline environment.</title>
        <authorList>
            <person name="Golinska P."/>
        </authorList>
    </citation>
    <scope>NUCLEOTIDE SEQUENCE [LARGE SCALE GENOMIC DNA]</scope>
    <source>
        <strain evidence="15">DSM 42118</strain>
    </source>
</reference>
<dbReference type="PANTHER" id="PTHR32120:SF10">
    <property type="entry name" value="SMALL RIBOSOMAL SUBUNIT BIOGENESIS GTPASE RSGA"/>
    <property type="match status" value="1"/>
</dbReference>
<keyword evidence="2 10" id="KW-0690">Ribosome biogenesis</keyword>
<feature type="binding site" evidence="10">
    <location>
        <position position="339"/>
    </location>
    <ligand>
        <name>Zn(2+)</name>
        <dbReference type="ChEBI" id="CHEBI:29105"/>
    </ligand>
</feature>
<dbReference type="Pfam" id="PF03193">
    <property type="entry name" value="RsgA_GTPase"/>
    <property type="match status" value="1"/>
</dbReference>
<keyword evidence="5 10" id="KW-0547">Nucleotide-binding</keyword>
<dbReference type="GO" id="GO:0019843">
    <property type="term" value="F:rRNA binding"/>
    <property type="evidence" value="ECO:0007669"/>
    <property type="project" value="UniProtKB-KW"/>
</dbReference>
<dbReference type="InterPro" id="IPR004881">
    <property type="entry name" value="Ribosome_biogen_GTPase_RsgA"/>
</dbReference>
<dbReference type="HAMAP" id="MF_01820">
    <property type="entry name" value="GTPase_RsgA"/>
    <property type="match status" value="1"/>
</dbReference>
<name>A0A7W3TB31_9ACTN</name>
<dbReference type="EC" id="3.6.1.-" evidence="10"/>
<evidence type="ECO:0000256" key="1">
    <source>
        <dbReference type="ARBA" id="ARBA00022490"/>
    </source>
</evidence>
<evidence type="ECO:0000259" key="12">
    <source>
        <dbReference type="PROSITE" id="PS50936"/>
    </source>
</evidence>
<feature type="binding site" evidence="10">
    <location>
        <begin position="194"/>
        <end position="197"/>
    </location>
    <ligand>
        <name>GTP</name>
        <dbReference type="ChEBI" id="CHEBI:37565"/>
    </ligand>
</feature>
<evidence type="ECO:0000256" key="3">
    <source>
        <dbReference type="ARBA" id="ARBA00022723"/>
    </source>
</evidence>
<evidence type="ECO:0000256" key="11">
    <source>
        <dbReference type="SAM" id="MobiDB-lite"/>
    </source>
</evidence>
<comment type="similarity">
    <text evidence="10">Belongs to the TRAFAC class YlqF/YawG GTPase family. RsgA subfamily.</text>
</comment>
<comment type="caution">
    <text evidence="14">The sequence shown here is derived from an EMBL/GenBank/DDBJ whole genome shotgun (WGS) entry which is preliminary data.</text>
</comment>
<dbReference type="Proteomes" id="UP000538929">
    <property type="component" value="Unassembled WGS sequence"/>
</dbReference>
<dbReference type="GO" id="GO:0005525">
    <property type="term" value="F:GTP binding"/>
    <property type="evidence" value="ECO:0007669"/>
    <property type="project" value="UniProtKB-UniRule"/>
</dbReference>
<comment type="subunit">
    <text evidence="10">Monomer. Associates with 30S ribosomal subunit, binds 16S rRNA.</text>
</comment>
<dbReference type="PROSITE" id="PS51721">
    <property type="entry name" value="G_CP"/>
    <property type="match status" value="1"/>
</dbReference>
<dbReference type="SUPFAM" id="SSF52540">
    <property type="entry name" value="P-loop containing nucleoside triphosphate hydrolases"/>
    <property type="match status" value="1"/>
</dbReference>
<dbReference type="GO" id="GO:0003924">
    <property type="term" value="F:GTPase activity"/>
    <property type="evidence" value="ECO:0007669"/>
    <property type="project" value="UniProtKB-UniRule"/>
</dbReference>
<evidence type="ECO:0000256" key="7">
    <source>
        <dbReference type="ARBA" id="ARBA00022833"/>
    </source>
</evidence>
<feature type="binding site" evidence="10">
    <location>
        <position position="331"/>
    </location>
    <ligand>
        <name>Zn(2+)</name>
        <dbReference type="ChEBI" id="CHEBI:29105"/>
    </ligand>
</feature>
<comment type="subcellular location">
    <subcellularLocation>
        <location evidence="10">Cytoplasm</location>
    </subcellularLocation>
</comment>
<evidence type="ECO:0000259" key="13">
    <source>
        <dbReference type="PROSITE" id="PS51721"/>
    </source>
</evidence>
<keyword evidence="9 10" id="KW-0342">GTP-binding</keyword>
<gene>
    <name evidence="10 14" type="primary">rsgA</name>
    <name evidence="14" type="ORF">FNQ90_05560</name>
</gene>
<comment type="function">
    <text evidence="10">One of several proteins that assist in the late maturation steps of the functional core of the 30S ribosomal subunit. Helps release RbfA from mature subunits. May play a role in the assembly of ribosomal proteins into the subunit. Circularly permuted GTPase that catalyzes slow GTP hydrolysis, GTPase activity is stimulated by the 30S ribosomal subunit.</text>
</comment>
<comment type="cofactor">
    <cofactor evidence="10">
        <name>Zn(2+)</name>
        <dbReference type="ChEBI" id="CHEBI:29105"/>
    </cofactor>
    <text evidence="10">Binds 1 zinc ion per subunit.</text>
</comment>
<evidence type="ECO:0000256" key="6">
    <source>
        <dbReference type="ARBA" id="ARBA00022801"/>
    </source>
</evidence>
<dbReference type="PROSITE" id="PS50936">
    <property type="entry name" value="ENGC_GTPASE"/>
    <property type="match status" value="1"/>
</dbReference>
<evidence type="ECO:0000256" key="9">
    <source>
        <dbReference type="ARBA" id="ARBA00023134"/>
    </source>
</evidence>
<feature type="region of interest" description="Disordered" evidence="11">
    <location>
        <begin position="1"/>
        <end position="43"/>
    </location>
</feature>